<evidence type="ECO:0000313" key="2">
    <source>
        <dbReference type="Proteomes" id="UP001218218"/>
    </source>
</evidence>
<gene>
    <name evidence="1" type="ORF">DFH08DRAFT_158413</name>
</gene>
<dbReference type="EMBL" id="JARIHO010000019">
    <property type="protein sequence ID" value="KAJ7347196.1"/>
    <property type="molecule type" value="Genomic_DNA"/>
</dbReference>
<name>A0AAD7A0M4_9AGAR</name>
<keyword evidence="2" id="KW-1185">Reference proteome</keyword>
<dbReference type="Proteomes" id="UP001218218">
    <property type="component" value="Unassembled WGS sequence"/>
</dbReference>
<sequence>MGLQQLTKAFVDLQRVWSLFAVSFASLLLPSSPSLALLSKVVLSFQESTPLCIYCWDVLVGLSSFQETIVASRFKRVLLNSAWTLS</sequence>
<accession>A0AAD7A0M4</accession>
<proteinExistence type="predicted"/>
<dbReference type="AlphaFoldDB" id="A0AAD7A0M4"/>
<comment type="caution">
    <text evidence="1">The sequence shown here is derived from an EMBL/GenBank/DDBJ whole genome shotgun (WGS) entry which is preliminary data.</text>
</comment>
<organism evidence="1 2">
    <name type="scientific">Mycena albidolilacea</name>
    <dbReference type="NCBI Taxonomy" id="1033008"/>
    <lineage>
        <taxon>Eukaryota</taxon>
        <taxon>Fungi</taxon>
        <taxon>Dikarya</taxon>
        <taxon>Basidiomycota</taxon>
        <taxon>Agaricomycotina</taxon>
        <taxon>Agaricomycetes</taxon>
        <taxon>Agaricomycetidae</taxon>
        <taxon>Agaricales</taxon>
        <taxon>Marasmiineae</taxon>
        <taxon>Mycenaceae</taxon>
        <taxon>Mycena</taxon>
    </lineage>
</organism>
<evidence type="ECO:0000313" key="1">
    <source>
        <dbReference type="EMBL" id="KAJ7347196.1"/>
    </source>
</evidence>
<reference evidence="1" key="1">
    <citation type="submission" date="2023-03" db="EMBL/GenBank/DDBJ databases">
        <title>Massive genome expansion in bonnet fungi (Mycena s.s.) driven by repeated elements and novel gene families across ecological guilds.</title>
        <authorList>
            <consortium name="Lawrence Berkeley National Laboratory"/>
            <person name="Harder C.B."/>
            <person name="Miyauchi S."/>
            <person name="Viragh M."/>
            <person name="Kuo A."/>
            <person name="Thoen E."/>
            <person name="Andreopoulos B."/>
            <person name="Lu D."/>
            <person name="Skrede I."/>
            <person name="Drula E."/>
            <person name="Henrissat B."/>
            <person name="Morin E."/>
            <person name="Kohler A."/>
            <person name="Barry K."/>
            <person name="LaButti K."/>
            <person name="Morin E."/>
            <person name="Salamov A."/>
            <person name="Lipzen A."/>
            <person name="Mereny Z."/>
            <person name="Hegedus B."/>
            <person name="Baldrian P."/>
            <person name="Stursova M."/>
            <person name="Weitz H."/>
            <person name="Taylor A."/>
            <person name="Grigoriev I.V."/>
            <person name="Nagy L.G."/>
            <person name="Martin F."/>
            <person name="Kauserud H."/>
        </authorList>
    </citation>
    <scope>NUCLEOTIDE SEQUENCE</scope>
    <source>
        <strain evidence="1">CBHHK002</strain>
    </source>
</reference>
<protein>
    <submittedName>
        <fullName evidence="1">Uncharacterized protein</fullName>
    </submittedName>
</protein>